<evidence type="ECO:0000313" key="5">
    <source>
        <dbReference type="EMBL" id="KAJ8613678.1"/>
    </source>
</evidence>
<evidence type="ECO:0000256" key="2">
    <source>
        <dbReference type="ARBA" id="ARBA00022676"/>
    </source>
</evidence>
<dbReference type="InterPro" id="IPR002495">
    <property type="entry name" value="Glyco_trans_8"/>
</dbReference>
<dbReference type="PANTHER" id="PTHR13778">
    <property type="entry name" value="GLYCOSYLTRANSFERASE 8 DOMAIN-CONTAINING PROTEIN"/>
    <property type="match status" value="1"/>
</dbReference>
<dbReference type="Proteomes" id="UP001230188">
    <property type="component" value="Unassembled WGS sequence"/>
</dbReference>
<dbReference type="Gene3D" id="3.90.550.10">
    <property type="entry name" value="Spore Coat Polysaccharide Biosynthesis Protein SpsA, Chain A"/>
    <property type="match status" value="1"/>
</dbReference>
<keyword evidence="2" id="KW-0328">Glycosyltransferase</keyword>
<gene>
    <name evidence="5" type="ORF">CTAYLR_003127</name>
</gene>
<dbReference type="InterPro" id="IPR029044">
    <property type="entry name" value="Nucleotide-diphossugar_trans"/>
</dbReference>
<keyword evidence="3" id="KW-0808">Transferase</keyword>
<keyword evidence="4" id="KW-0479">Metal-binding</keyword>
<evidence type="ECO:0000256" key="4">
    <source>
        <dbReference type="ARBA" id="ARBA00022723"/>
    </source>
</evidence>
<dbReference type="EMBL" id="JAQMWT010000024">
    <property type="protein sequence ID" value="KAJ8613678.1"/>
    <property type="molecule type" value="Genomic_DNA"/>
</dbReference>
<dbReference type="Pfam" id="PF01501">
    <property type="entry name" value="Glyco_transf_8"/>
    <property type="match status" value="1"/>
</dbReference>
<organism evidence="5 6">
    <name type="scientific">Chrysophaeum taylorii</name>
    <dbReference type="NCBI Taxonomy" id="2483200"/>
    <lineage>
        <taxon>Eukaryota</taxon>
        <taxon>Sar</taxon>
        <taxon>Stramenopiles</taxon>
        <taxon>Ochrophyta</taxon>
        <taxon>Pelagophyceae</taxon>
        <taxon>Pelagomonadales</taxon>
        <taxon>Pelagomonadaceae</taxon>
        <taxon>Chrysophaeum</taxon>
    </lineage>
</organism>
<reference evidence="5" key="1">
    <citation type="submission" date="2023-01" db="EMBL/GenBank/DDBJ databases">
        <title>Metagenome sequencing of chrysophaentin producing Chrysophaeum taylorii.</title>
        <authorList>
            <person name="Davison J."/>
            <person name="Bewley C."/>
        </authorList>
    </citation>
    <scope>NUCLEOTIDE SEQUENCE</scope>
    <source>
        <strain evidence="5">NIES-1699</strain>
    </source>
</reference>
<dbReference type="AlphaFoldDB" id="A0AAD7UQR8"/>
<dbReference type="SUPFAM" id="SSF53448">
    <property type="entry name" value="Nucleotide-diphospho-sugar transferases"/>
    <property type="match status" value="1"/>
</dbReference>
<comment type="similarity">
    <text evidence="1">Belongs to the glycosyltransferase 8 family.</text>
</comment>
<sequence length="231" mass="26309">MPDPKRPRRRILAPVDRRLVVQSPPLRTPQLRALFLGDLLPSTNRAIYLDSDVFVRRDLGRLDDDAALLFELDPEAVVAVAPRDFKKVCRVVDCPKVADLGAKPSDLHAFNAGVVVYDLDRWRRLGMREEAHKWILANAYSRIYALGSNPPFVLAVRSNFARLDPRWNCMRGTHKQHAHNLRCWDDAYIRHYPGDDKPWHHQDPLDSLPPAHRPCLSAFLHPTTSSSSSSS</sequence>
<dbReference type="InterPro" id="IPR050748">
    <property type="entry name" value="Glycosyltrans_8_dom-fam"/>
</dbReference>
<comment type="caution">
    <text evidence="5">The sequence shown here is derived from an EMBL/GenBank/DDBJ whole genome shotgun (WGS) entry which is preliminary data.</text>
</comment>
<dbReference type="PANTHER" id="PTHR13778:SF47">
    <property type="entry name" value="LIPOPOLYSACCHARIDE 1,3-GALACTOSYLTRANSFERASE"/>
    <property type="match status" value="1"/>
</dbReference>
<protein>
    <recommendedName>
        <fullName evidence="7">Hexosyltransferase</fullName>
    </recommendedName>
</protein>
<evidence type="ECO:0000313" key="6">
    <source>
        <dbReference type="Proteomes" id="UP001230188"/>
    </source>
</evidence>
<proteinExistence type="inferred from homology"/>
<dbReference type="GO" id="GO:0046872">
    <property type="term" value="F:metal ion binding"/>
    <property type="evidence" value="ECO:0007669"/>
    <property type="project" value="UniProtKB-KW"/>
</dbReference>
<keyword evidence="6" id="KW-1185">Reference proteome</keyword>
<accession>A0AAD7UQR8</accession>
<evidence type="ECO:0000256" key="1">
    <source>
        <dbReference type="ARBA" id="ARBA00006351"/>
    </source>
</evidence>
<name>A0AAD7UQR8_9STRA</name>
<evidence type="ECO:0008006" key="7">
    <source>
        <dbReference type="Google" id="ProtNLM"/>
    </source>
</evidence>
<evidence type="ECO:0000256" key="3">
    <source>
        <dbReference type="ARBA" id="ARBA00022679"/>
    </source>
</evidence>
<dbReference type="GO" id="GO:0016757">
    <property type="term" value="F:glycosyltransferase activity"/>
    <property type="evidence" value="ECO:0007669"/>
    <property type="project" value="UniProtKB-KW"/>
</dbReference>